<evidence type="ECO:0000256" key="1">
    <source>
        <dbReference type="SAM" id="MobiDB-lite"/>
    </source>
</evidence>
<name>A0A9D5BYG8_9LILI</name>
<feature type="region of interest" description="Disordered" evidence="1">
    <location>
        <begin position="25"/>
        <end position="69"/>
    </location>
</feature>
<feature type="domain" description="TFIIS central" evidence="2">
    <location>
        <begin position="1"/>
        <end position="42"/>
    </location>
</feature>
<dbReference type="InterPro" id="IPR003618">
    <property type="entry name" value="TFIIS_cen_dom"/>
</dbReference>
<sequence>MDPEQLARSPLAELASTWLASKEKKKAKELPKKVEGSSRKKRKSIAEGPSGINKHLVEETNSPPRKAEKISPFGSIGGLVFRHHPFGSHSIKTSQVWEERNDWPPLPYQTLEGFWMDHAARLLRKELASVNPCDEILERNEAEIAWLKKDRDLTYSIWEKNKKVLYLSLEKSYKLEEDIKRK</sequence>
<dbReference type="AlphaFoldDB" id="A0A9D5BYG8"/>
<dbReference type="Proteomes" id="UP001085076">
    <property type="component" value="Miscellaneous, Linkage group lg09"/>
</dbReference>
<dbReference type="EMBL" id="JAGGNH010000009">
    <property type="protein sequence ID" value="KAJ0963261.1"/>
    <property type="molecule type" value="Genomic_DNA"/>
</dbReference>
<comment type="caution">
    <text evidence="3">The sequence shown here is derived from an EMBL/GenBank/DDBJ whole genome shotgun (WGS) entry which is preliminary data.</text>
</comment>
<reference evidence="3" key="1">
    <citation type="submission" date="2021-03" db="EMBL/GenBank/DDBJ databases">
        <authorList>
            <person name="Li Z."/>
            <person name="Yang C."/>
        </authorList>
    </citation>
    <scope>NUCLEOTIDE SEQUENCE</scope>
    <source>
        <strain evidence="3">Dzin_1.0</strain>
        <tissue evidence="3">Leaf</tissue>
    </source>
</reference>
<reference evidence="3" key="2">
    <citation type="journal article" date="2022" name="Hortic Res">
        <title>The genome of Dioscorea zingiberensis sheds light on the biosynthesis, origin and evolution of the medicinally important diosgenin saponins.</title>
        <authorList>
            <person name="Li Y."/>
            <person name="Tan C."/>
            <person name="Li Z."/>
            <person name="Guo J."/>
            <person name="Li S."/>
            <person name="Chen X."/>
            <person name="Wang C."/>
            <person name="Dai X."/>
            <person name="Yang H."/>
            <person name="Song W."/>
            <person name="Hou L."/>
            <person name="Xu J."/>
            <person name="Tong Z."/>
            <person name="Xu A."/>
            <person name="Yuan X."/>
            <person name="Wang W."/>
            <person name="Yang Q."/>
            <person name="Chen L."/>
            <person name="Sun Z."/>
            <person name="Wang K."/>
            <person name="Pan B."/>
            <person name="Chen J."/>
            <person name="Bao Y."/>
            <person name="Liu F."/>
            <person name="Qi X."/>
            <person name="Gang D.R."/>
            <person name="Wen J."/>
            <person name="Li J."/>
        </authorList>
    </citation>
    <scope>NUCLEOTIDE SEQUENCE</scope>
    <source>
        <strain evidence="3">Dzin_1.0</strain>
    </source>
</reference>
<keyword evidence="4" id="KW-1185">Reference proteome</keyword>
<organism evidence="3 4">
    <name type="scientific">Dioscorea zingiberensis</name>
    <dbReference type="NCBI Taxonomy" id="325984"/>
    <lineage>
        <taxon>Eukaryota</taxon>
        <taxon>Viridiplantae</taxon>
        <taxon>Streptophyta</taxon>
        <taxon>Embryophyta</taxon>
        <taxon>Tracheophyta</taxon>
        <taxon>Spermatophyta</taxon>
        <taxon>Magnoliopsida</taxon>
        <taxon>Liliopsida</taxon>
        <taxon>Dioscoreales</taxon>
        <taxon>Dioscoreaceae</taxon>
        <taxon>Dioscorea</taxon>
    </lineage>
</organism>
<evidence type="ECO:0000259" key="2">
    <source>
        <dbReference type="PROSITE" id="PS51321"/>
    </source>
</evidence>
<evidence type="ECO:0000313" key="3">
    <source>
        <dbReference type="EMBL" id="KAJ0963261.1"/>
    </source>
</evidence>
<gene>
    <name evidence="3" type="ORF">J5N97_028383</name>
</gene>
<accession>A0A9D5BYG8</accession>
<dbReference type="GO" id="GO:0006351">
    <property type="term" value="P:DNA-templated transcription"/>
    <property type="evidence" value="ECO:0007669"/>
    <property type="project" value="InterPro"/>
</dbReference>
<protein>
    <recommendedName>
        <fullName evidence="2">TFIIS central domain-containing protein</fullName>
    </recommendedName>
</protein>
<proteinExistence type="predicted"/>
<dbReference type="PROSITE" id="PS51321">
    <property type="entry name" value="TFIIS_CENTRAL"/>
    <property type="match status" value="1"/>
</dbReference>
<evidence type="ECO:0000313" key="4">
    <source>
        <dbReference type="Proteomes" id="UP001085076"/>
    </source>
</evidence>
<feature type="compositionally biased region" description="Basic and acidic residues" evidence="1">
    <location>
        <begin position="26"/>
        <end position="38"/>
    </location>
</feature>